<proteinExistence type="predicted"/>
<sequence>MKRVNYCVGGALLMFASVAIATDHDAAEVDAARRSLPRDVLLQYHDDNGTARPVKSIAQWQRRRDEIVAAMQSVMGTLPVEDAPREAPSYRVIEEVDCGSYLRRRITYQSEPHCETPAYLCIPKTLLESGTKGPAVICLHPTDAQIGYGVVVGLGGKANRQYAMELAERGFVTLSPSYPLLANYQPDLQAGGWQSGTLKAVWDNLRGIDLLQSLPFVDDQPIGAIGHSLGGHNAVYTAVFDPRIKAVVSSCGLDSYVDYFEGDPAKWLPEQGWTQTRYMPRLRNYRGRLEEIPFDFHEMIAAIAPRAVLIVAPTGDSNFRADSVDRIAAAARPVYQLFGKADQLQVRHPDCDHDFPDEMREAAYRFLETALSHQENEASFD</sequence>
<dbReference type="Gene3D" id="3.40.50.1820">
    <property type="entry name" value="alpha/beta hydrolase"/>
    <property type="match status" value="1"/>
</dbReference>
<dbReference type="InterPro" id="IPR050261">
    <property type="entry name" value="FrsA_esterase"/>
</dbReference>
<dbReference type="PANTHER" id="PTHR22946">
    <property type="entry name" value="DIENELACTONE HYDROLASE DOMAIN-CONTAINING PROTEIN-RELATED"/>
    <property type="match status" value="1"/>
</dbReference>
<dbReference type="SUPFAM" id="SSF53474">
    <property type="entry name" value="alpha/beta-Hydrolases"/>
    <property type="match status" value="1"/>
</dbReference>
<dbReference type="EMBL" id="BAABRO010000013">
    <property type="protein sequence ID" value="GAA5509398.1"/>
    <property type="molecule type" value="Genomic_DNA"/>
</dbReference>
<comment type="caution">
    <text evidence="6">The sequence shown here is derived from an EMBL/GenBank/DDBJ whole genome shotgun (WGS) entry which is preliminary data.</text>
</comment>
<feature type="domain" description="4-O-methyl-glucuronoyl methylesterase-like" evidence="5">
    <location>
        <begin position="196"/>
        <end position="339"/>
    </location>
</feature>
<feature type="signal peptide" evidence="4">
    <location>
        <begin position="1"/>
        <end position="21"/>
    </location>
</feature>
<evidence type="ECO:0000256" key="4">
    <source>
        <dbReference type="SAM" id="SignalP"/>
    </source>
</evidence>
<protein>
    <recommendedName>
        <fullName evidence="5">4-O-methyl-glucuronoyl methylesterase-like domain-containing protein</fullName>
    </recommendedName>
</protein>
<keyword evidence="1" id="KW-0719">Serine esterase</keyword>
<keyword evidence="3" id="KW-0378">Hydrolase</keyword>
<name>A0ABP9VW76_9BACT</name>
<dbReference type="Proteomes" id="UP001416858">
    <property type="component" value="Unassembled WGS sequence"/>
</dbReference>
<accession>A0ABP9VW76</accession>
<evidence type="ECO:0000313" key="6">
    <source>
        <dbReference type="EMBL" id="GAA5509398.1"/>
    </source>
</evidence>
<dbReference type="RefSeq" id="WP_345686432.1">
    <property type="nucleotide sequence ID" value="NZ_BAABRO010000013.1"/>
</dbReference>
<evidence type="ECO:0000313" key="7">
    <source>
        <dbReference type="Proteomes" id="UP001416858"/>
    </source>
</evidence>
<dbReference type="InterPro" id="IPR054579">
    <property type="entry name" value="GCE-like_dom"/>
</dbReference>
<feature type="chain" id="PRO_5045360794" description="4-O-methyl-glucuronoyl methylesterase-like domain-containing protein" evidence="4">
    <location>
        <begin position="22"/>
        <end position="381"/>
    </location>
</feature>
<keyword evidence="7" id="KW-1185">Reference proteome</keyword>
<reference evidence="6 7" key="1">
    <citation type="submission" date="2024-02" db="EMBL/GenBank/DDBJ databases">
        <title>Rhodopirellula caenicola NBRC 110016.</title>
        <authorList>
            <person name="Ichikawa N."/>
            <person name="Katano-Makiyama Y."/>
            <person name="Hidaka K."/>
        </authorList>
    </citation>
    <scope>NUCLEOTIDE SEQUENCE [LARGE SCALE GENOMIC DNA]</scope>
    <source>
        <strain evidence="6 7">NBRC 110016</strain>
    </source>
</reference>
<keyword evidence="2 4" id="KW-0732">Signal</keyword>
<evidence type="ECO:0000256" key="1">
    <source>
        <dbReference type="ARBA" id="ARBA00022487"/>
    </source>
</evidence>
<organism evidence="6 7">
    <name type="scientific">Novipirellula caenicola</name>
    <dbReference type="NCBI Taxonomy" id="1536901"/>
    <lineage>
        <taxon>Bacteria</taxon>
        <taxon>Pseudomonadati</taxon>
        <taxon>Planctomycetota</taxon>
        <taxon>Planctomycetia</taxon>
        <taxon>Pirellulales</taxon>
        <taxon>Pirellulaceae</taxon>
        <taxon>Novipirellula</taxon>
    </lineage>
</organism>
<evidence type="ECO:0000256" key="2">
    <source>
        <dbReference type="ARBA" id="ARBA00022729"/>
    </source>
</evidence>
<gene>
    <name evidence="6" type="ORF">Rcae01_04897</name>
</gene>
<evidence type="ECO:0000256" key="3">
    <source>
        <dbReference type="ARBA" id="ARBA00022801"/>
    </source>
</evidence>
<evidence type="ECO:0000259" key="5">
    <source>
        <dbReference type="Pfam" id="PF22244"/>
    </source>
</evidence>
<dbReference type="Pfam" id="PF22244">
    <property type="entry name" value="GCE_fung"/>
    <property type="match status" value="1"/>
</dbReference>
<dbReference type="InterPro" id="IPR029058">
    <property type="entry name" value="AB_hydrolase_fold"/>
</dbReference>